<accession>A0A1F8FAA1</accession>
<sequence length="114" mass="13271">MSTFIFNHRVYYVSSSDDGTVLIALNVKIDGNDYINWFDTVKDRIMKIGKIIDDNSEHFVFQRSDSQAKGVYTFVPMTLNLYNEKVKSKVLIPQDFSSEEQMLKAFEETKNNAW</sequence>
<organism evidence="1 2">
    <name type="scientific">Candidatus Yanofskybacteria bacterium RIFCSPHIGHO2_02_FULL_39_10</name>
    <dbReference type="NCBI Taxonomy" id="1802674"/>
    <lineage>
        <taxon>Bacteria</taxon>
        <taxon>Candidatus Yanofskyibacteriota</taxon>
    </lineage>
</organism>
<dbReference type="EMBL" id="MGJO01000002">
    <property type="protein sequence ID" value="OGN10114.1"/>
    <property type="molecule type" value="Genomic_DNA"/>
</dbReference>
<evidence type="ECO:0000313" key="2">
    <source>
        <dbReference type="Proteomes" id="UP000178908"/>
    </source>
</evidence>
<proteinExistence type="predicted"/>
<gene>
    <name evidence="1" type="ORF">A3C61_01170</name>
</gene>
<comment type="caution">
    <text evidence="1">The sequence shown here is derived from an EMBL/GenBank/DDBJ whole genome shotgun (WGS) entry which is preliminary data.</text>
</comment>
<dbReference type="AlphaFoldDB" id="A0A1F8FAA1"/>
<reference evidence="1 2" key="1">
    <citation type="journal article" date="2016" name="Nat. Commun.">
        <title>Thousands of microbial genomes shed light on interconnected biogeochemical processes in an aquifer system.</title>
        <authorList>
            <person name="Anantharaman K."/>
            <person name="Brown C.T."/>
            <person name="Hug L.A."/>
            <person name="Sharon I."/>
            <person name="Castelle C.J."/>
            <person name="Probst A.J."/>
            <person name="Thomas B.C."/>
            <person name="Singh A."/>
            <person name="Wilkins M.J."/>
            <person name="Karaoz U."/>
            <person name="Brodie E.L."/>
            <person name="Williams K.H."/>
            <person name="Hubbard S.S."/>
            <person name="Banfield J.F."/>
        </authorList>
    </citation>
    <scope>NUCLEOTIDE SEQUENCE [LARGE SCALE GENOMIC DNA]</scope>
</reference>
<dbReference type="Proteomes" id="UP000178908">
    <property type="component" value="Unassembled WGS sequence"/>
</dbReference>
<name>A0A1F8FAA1_9BACT</name>
<evidence type="ECO:0000313" key="1">
    <source>
        <dbReference type="EMBL" id="OGN10114.1"/>
    </source>
</evidence>
<protein>
    <submittedName>
        <fullName evidence="1">Uncharacterized protein</fullName>
    </submittedName>
</protein>